<keyword evidence="2" id="KW-0560">Oxidoreductase</keyword>
<dbReference type="PROSITE" id="PS00061">
    <property type="entry name" value="ADH_SHORT"/>
    <property type="match status" value="1"/>
</dbReference>
<sequence>MIGTDPLDLGGQIAFVTGAGQGAGRSIALMLAHHNAGAIAVNDFVAARAEAVASEIEALGVRAVAVTADVGEYASVRAAIDTATSTLGPITLLVNNAGNAGPNAQMGHSPWFWETRPADWDRYFRTNLQGVMNCCHVALPGMVAQGKGRIVTIVSDAGRVGEARLAAYSAAKAGAAGFVRAIAREAGRFGITANAISLSALEPPLDPVSKEQFLASEQAKAIVSRYVIRRFGKPDDVAVMALFLCSDAASWITGQTYPVNGGYDFAI</sequence>
<gene>
    <name evidence="2" type="ORF">ACFPN2_36445</name>
</gene>
<reference evidence="3" key="1">
    <citation type="journal article" date="2019" name="Int. J. Syst. Evol. Microbiol.">
        <title>The Global Catalogue of Microorganisms (GCM) 10K type strain sequencing project: providing services to taxonomists for standard genome sequencing and annotation.</title>
        <authorList>
            <consortium name="The Broad Institute Genomics Platform"/>
            <consortium name="The Broad Institute Genome Sequencing Center for Infectious Disease"/>
            <person name="Wu L."/>
            <person name="Ma J."/>
        </authorList>
    </citation>
    <scope>NUCLEOTIDE SEQUENCE [LARGE SCALE GENOMIC DNA]</scope>
    <source>
        <strain evidence="3">CGMCC 1.10759</strain>
    </source>
</reference>
<dbReference type="EMBL" id="JBHSDU010000015">
    <property type="protein sequence ID" value="MFC4314614.1"/>
    <property type="molecule type" value="Genomic_DNA"/>
</dbReference>
<dbReference type="PRINTS" id="PR00080">
    <property type="entry name" value="SDRFAMILY"/>
</dbReference>
<evidence type="ECO:0000313" key="3">
    <source>
        <dbReference type="Proteomes" id="UP001595904"/>
    </source>
</evidence>
<name>A0ABV8T3Y9_9GAMM</name>
<evidence type="ECO:0000313" key="2">
    <source>
        <dbReference type="EMBL" id="MFC4314614.1"/>
    </source>
</evidence>
<dbReference type="PRINTS" id="PR00081">
    <property type="entry name" value="GDHRDH"/>
</dbReference>
<protein>
    <submittedName>
        <fullName evidence="2">SDR family NAD(P)-dependent oxidoreductase</fullName>
        <ecNumber evidence="2">1.1.1.-</ecNumber>
    </submittedName>
</protein>
<keyword evidence="3" id="KW-1185">Reference proteome</keyword>
<organism evidence="2 3">
    <name type="scientific">Steroidobacter flavus</name>
    <dbReference type="NCBI Taxonomy" id="1842136"/>
    <lineage>
        <taxon>Bacteria</taxon>
        <taxon>Pseudomonadati</taxon>
        <taxon>Pseudomonadota</taxon>
        <taxon>Gammaproteobacteria</taxon>
        <taxon>Steroidobacterales</taxon>
        <taxon>Steroidobacteraceae</taxon>
        <taxon>Steroidobacter</taxon>
    </lineage>
</organism>
<dbReference type="InterPro" id="IPR036291">
    <property type="entry name" value="NAD(P)-bd_dom_sf"/>
</dbReference>
<dbReference type="SUPFAM" id="SSF51735">
    <property type="entry name" value="NAD(P)-binding Rossmann-fold domains"/>
    <property type="match status" value="1"/>
</dbReference>
<dbReference type="Proteomes" id="UP001595904">
    <property type="component" value="Unassembled WGS sequence"/>
</dbReference>
<dbReference type="Gene3D" id="3.40.50.720">
    <property type="entry name" value="NAD(P)-binding Rossmann-like Domain"/>
    <property type="match status" value="1"/>
</dbReference>
<accession>A0ABV8T3Y9</accession>
<dbReference type="GO" id="GO:0016491">
    <property type="term" value="F:oxidoreductase activity"/>
    <property type="evidence" value="ECO:0007669"/>
    <property type="project" value="UniProtKB-KW"/>
</dbReference>
<dbReference type="PANTHER" id="PTHR42760">
    <property type="entry name" value="SHORT-CHAIN DEHYDROGENASES/REDUCTASES FAMILY MEMBER"/>
    <property type="match status" value="1"/>
</dbReference>
<comment type="caution">
    <text evidence="2">The sequence shown here is derived from an EMBL/GenBank/DDBJ whole genome shotgun (WGS) entry which is preliminary data.</text>
</comment>
<dbReference type="Pfam" id="PF13561">
    <property type="entry name" value="adh_short_C2"/>
    <property type="match status" value="1"/>
</dbReference>
<dbReference type="EC" id="1.1.1.-" evidence="2"/>
<dbReference type="InterPro" id="IPR020904">
    <property type="entry name" value="Sc_DH/Rdtase_CS"/>
</dbReference>
<dbReference type="RefSeq" id="WP_380605931.1">
    <property type="nucleotide sequence ID" value="NZ_JBHSDU010000015.1"/>
</dbReference>
<dbReference type="PANTHER" id="PTHR42760:SF40">
    <property type="entry name" value="3-OXOACYL-[ACYL-CARRIER-PROTEIN] REDUCTASE, CHLOROPLASTIC"/>
    <property type="match status" value="1"/>
</dbReference>
<dbReference type="InterPro" id="IPR002347">
    <property type="entry name" value="SDR_fam"/>
</dbReference>
<comment type="similarity">
    <text evidence="1">Belongs to the short-chain dehydrogenases/reductases (SDR) family.</text>
</comment>
<proteinExistence type="inferred from homology"/>
<evidence type="ECO:0000256" key="1">
    <source>
        <dbReference type="ARBA" id="ARBA00006484"/>
    </source>
</evidence>